<organism evidence="1 2">
    <name type="scientific">Pistacia atlantica</name>
    <dbReference type="NCBI Taxonomy" id="434234"/>
    <lineage>
        <taxon>Eukaryota</taxon>
        <taxon>Viridiplantae</taxon>
        <taxon>Streptophyta</taxon>
        <taxon>Embryophyta</taxon>
        <taxon>Tracheophyta</taxon>
        <taxon>Spermatophyta</taxon>
        <taxon>Magnoliopsida</taxon>
        <taxon>eudicotyledons</taxon>
        <taxon>Gunneridae</taxon>
        <taxon>Pentapetalae</taxon>
        <taxon>rosids</taxon>
        <taxon>malvids</taxon>
        <taxon>Sapindales</taxon>
        <taxon>Anacardiaceae</taxon>
        <taxon>Pistacia</taxon>
    </lineage>
</organism>
<dbReference type="Proteomes" id="UP001164250">
    <property type="component" value="Chromosome 3"/>
</dbReference>
<accession>A0ACC1BR91</accession>
<dbReference type="EMBL" id="CM047899">
    <property type="protein sequence ID" value="KAJ0101616.1"/>
    <property type="molecule type" value="Genomic_DNA"/>
</dbReference>
<reference evidence="2" key="1">
    <citation type="journal article" date="2023" name="G3 (Bethesda)">
        <title>Genome assembly and association tests identify interacting loci associated with vigor, precocity, and sex in interspecific pistachio rootstocks.</title>
        <authorList>
            <person name="Palmer W."/>
            <person name="Jacygrad E."/>
            <person name="Sagayaradj S."/>
            <person name="Cavanaugh K."/>
            <person name="Han R."/>
            <person name="Bertier L."/>
            <person name="Beede B."/>
            <person name="Kafkas S."/>
            <person name="Golino D."/>
            <person name="Preece J."/>
            <person name="Michelmore R."/>
        </authorList>
    </citation>
    <scope>NUCLEOTIDE SEQUENCE [LARGE SCALE GENOMIC DNA]</scope>
</reference>
<gene>
    <name evidence="1" type="ORF">Patl1_06804</name>
</gene>
<protein>
    <submittedName>
        <fullName evidence="1">Uncharacterized protein</fullName>
    </submittedName>
</protein>
<name>A0ACC1BR91_9ROSI</name>
<proteinExistence type="predicted"/>
<evidence type="ECO:0000313" key="2">
    <source>
        <dbReference type="Proteomes" id="UP001164250"/>
    </source>
</evidence>
<keyword evidence="2" id="KW-1185">Reference proteome</keyword>
<evidence type="ECO:0000313" key="1">
    <source>
        <dbReference type="EMBL" id="KAJ0101616.1"/>
    </source>
</evidence>
<comment type="caution">
    <text evidence="1">The sequence shown here is derived from an EMBL/GenBank/DDBJ whole genome shotgun (WGS) entry which is preliminary data.</text>
</comment>
<sequence length="98" mass="11187">MPSLTRSLKQELSEKKCKAVELRDSHIQSNCSLVTTLTRNETKIPKAISNGKGDKCFDYSAIHSSHEYEIPNTLEAEFLHLVIGFWQWPAFPNLLLLQ</sequence>